<dbReference type="InParanoid" id="A0A1Y2B3U8"/>
<name>A0A1Y2B3U8_9TREE</name>
<dbReference type="EMBL" id="MCFC01000025">
    <property type="protein sequence ID" value="ORY29509.1"/>
    <property type="molecule type" value="Genomic_DNA"/>
</dbReference>
<keyword evidence="1" id="KW-1133">Transmembrane helix</keyword>
<sequence>MPDDSLPSQYELLGQINFTGGFPVTSDLAPSIVFLIVYVISVLLLVFRLIRKQDRSRLLIRPSIFVACRIGMLVLRAIMSKTTYGEGELIAELVLVSIGYLFLIEPIIGLWKLHLASAVTQEAYPTYVNSLARVLRLLLIAAIATAIAGSSLISSALNDSSELSTVRQLRQASAILSMVTVVITALSVIVTHVHFSLDARRTVYLLIVAACLIITGVYRVVQVYNHDMTAPVQSKAAFWILQILFEFIAYCLLIAISIPTHFPGAPKEPEGHQLNDVESGRNKA</sequence>
<feature type="transmembrane region" description="Helical" evidence="1">
    <location>
        <begin position="236"/>
        <end position="258"/>
    </location>
</feature>
<feature type="transmembrane region" description="Helical" evidence="1">
    <location>
        <begin position="90"/>
        <end position="113"/>
    </location>
</feature>
<comment type="caution">
    <text evidence="2">The sequence shown here is derived from an EMBL/GenBank/DDBJ whole genome shotgun (WGS) entry which is preliminary data.</text>
</comment>
<dbReference type="OrthoDB" id="2562239at2759"/>
<feature type="transmembrane region" description="Helical" evidence="1">
    <location>
        <begin position="174"/>
        <end position="195"/>
    </location>
</feature>
<accession>A0A1Y2B3U8</accession>
<evidence type="ECO:0000256" key="1">
    <source>
        <dbReference type="SAM" id="Phobius"/>
    </source>
</evidence>
<protein>
    <submittedName>
        <fullName evidence="2">Uncharacterized protein</fullName>
    </submittedName>
</protein>
<reference evidence="2 3" key="1">
    <citation type="submission" date="2016-07" db="EMBL/GenBank/DDBJ databases">
        <title>Pervasive Adenine N6-methylation of Active Genes in Fungi.</title>
        <authorList>
            <consortium name="DOE Joint Genome Institute"/>
            <person name="Mondo S.J."/>
            <person name="Dannebaum R.O."/>
            <person name="Kuo R.C."/>
            <person name="Labutti K."/>
            <person name="Haridas S."/>
            <person name="Kuo A."/>
            <person name="Salamov A."/>
            <person name="Ahrendt S.R."/>
            <person name="Lipzen A."/>
            <person name="Sullivan W."/>
            <person name="Andreopoulos W.B."/>
            <person name="Clum A."/>
            <person name="Lindquist E."/>
            <person name="Daum C."/>
            <person name="Ramamoorthy G.K."/>
            <person name="Gryganskyi A."/>
            <person name="Culley D."/>
            <person name="Magnuson J.K."/>
            <person name="James T.Y."/>
            <person name="O'Malley M.A."/>
            <person name="Stajich J.E."/>
            <person name="Spatafora J.W."/>
            <person name="Visel A."/>
            <person name="Grigoriev I.V."/>
        </authorList>
    </citation>
    <scope>NUCLEOTIDE SEQUENCE [LARGE SCALE GENOMIC DNA]</scope>
    <source>
        <strain evidence="2 3">68-887.2</strain>
    </source>
</reference>
<dbReference type="PANTHER" id="PTHR42109:SF2">
    <property type="entry name" value="INTEGRAL MEMBRANE PROTEIN"/>
    <property type="match status" value="1"/>
</dbReference>
<proteinExistence type="predicted"/>
<organism evidence="2 3">
    <name type="scientific">Naematelia encephala</name>
    <dbReference type="NCBI Taxonomy" id="71784"/>
    <lineage>
        <taxon>Eukaryota</taxon>
        <taxon>Fungi</taxon>
        <taxon>Dikarya</taxon>
        <taxon>Basidiomycota</taxon>
        <taxon>Agaricomycotina</taxon>
        <taxon>Tremellomycetes</taxon>
        <taxon>Tremellales</taxon>
        <taxon>Naemateliaceae</taxon>
        <taxon>Naematelia</taxon>
    </lineage>
</organism>
<feature type="transmembrane region" description="Helical" evidence="1">
    <location>
        <begin position="134"/>
        <end position="154"/>
    </location>
</feature>
<keyword evidence="1" id="KW-0812">Transmembrane</keyword>
<dbReference type="AlphaFoldDB" id="A0A1Y2B3U8"/>
<keyword evidence="1" id="KW-0472">Membrane</keyword>
<feature type="transmembrane region" description="Helical" evidence="1">
    <location>
        <begin position="202"/>
        <end position="221"/>
    </location>
</feature>
<evidence type="ECO:0000313" key="3">
    <source>
        <dbReference type="Proteomes" id="UP000193986"/>
    </source>
</evidence>
<keyword evidence="3" id="KW-1185">Reference proteome</keyword>
<dbReference type="PANTHER" id="PTHR42109">
    <property type="entry name" value="UNPLACED GENOMIC SCAFFOLD UM_SCAF_CONTIG_1.265, WHOLE GENOME SHOTGUN SEQUENCE"/>
    <property type="match status" value="1"/>
</dbReference>
<feature type="transmembrane region" description="Helical" evidence="1">
    <location>
        <begin position="59"/>
        <end position="78"/>
    </location>
</feature>
<dbReference type="Proteomes" id="UP000193986">
    <property type="component" value="Unassembled WGS sequence"/>
</dbReference>
<evidence type="ECO:0000313" key="2">
    <source>
        <dbReference type="EMBL" id="ORY29509.1"/>
    </source>
</evidence>
<gene>
    <name evidence="2" type="ORF">BCR39DRAFT_531841</name>
</gene>
<feature type="transmembrane region" description="Helical" evidence="1">
    <location>
        <begin position="28"/>
        <end position="47"/>
    </location>
</feature>